<accession>A0A5N0EB97</accession>
<proteinExistence type="inferred from homology"/>
<dbReference type="Gene3D" id="3.20.20.60">
    <property type="entry name" value="Phosphoenolpyruvate-binding domains"/>
    <property type="match status" value="1"/>
</dbReference>
<comment type="caution">
    <text evidence="2">The sequence shown here is derived from an EMBL/GenBank/DDBJ whole genome shotgun (WGS) entry which is preliminary data.</text>
</comment>
<evidence type="ECO:0008006" key="4">
    <source>
        <dbReference type="Google" id="ProtNLM"/>
    </source>
</evidence>
<dbReference type="EMBL" id="VXLC01000018">
    <property type="protein sequence ID" value="KAA8884771.1"/>
    <property type="molecule type" value="Genomic_DNA"/>
</dbReference>
<protein>
    <recommendedName>
        <fullName evidence="4">Phosphoenolpyruvate phosphomutase</fullName>
    </recommendedName>
</protein>
<dbReference type="RefSeq" id="WP_150405990.1">
    <property type="nucleotide sequence ID" value="NZ_VXLC01000018.1"/>
</dbReference>
<reference evidence="2 3" key="1">
    <citation type="submission" date="2019-09" db="EMBL/GenBank/DDBJ databases">
        <authorList>
            <person name="Wang X."/>
        </authorList>
    </citation>
    <scope>NUCLEOTIDE SEQUENCE [LARGE SCALE GENOMIC DNA]</scope>
    <source>
        <strain evidence="2 3">CICC 11023</strain>
    </source>
</reference>
<dbReference type="SUPFAM" id="SSF51621">
    <property type="entry name" value="Phosphoenolpyruvate/pyruvate domain"/>
    <property type="match status" value="1"/>
</dbReference>
<dbReference type="OrthoDB" id="9771433at2"/>
<dbReference type="AlphaFoldDB" id="A0A5N0EB97"/>
<dbReference type="Pfam" id="PF13714">
    <property type="entry name" value="PEP_mutase"/>
    <property type="match status" value="1"/>
</dbReference>
<evidence type="ECO:0000256" key="1">
    <source>
        <dbReference type="ARBA" id="ARBA00038455"/>
    </source>
</evidence>
<organism evidence="2 3">
    <name type="scientific">Nocardia colli</name>
    <dbReference type="NCBI Taxonomy" id="2545717"/>
    <lineage>
        <taxon>Bacteria</taxon>
        <taxon>Bacillati</taxon>
        <taxon>Actinomycetota</taxon>
        <taxon>Actinomycetes</taxon>
        <taxon>Mycobacteriales</taxon>
        <taxon>Nocardiaceae</taxon>
        <taxon>Nocardia</taxon>
    </lineage>
</organism>
<dbReference type="GO" id="GO:0003824">
    <property type="term" value="F:catalytic activity"/>
    <property type="evidence" value="ECO:0007669"/>
    <property type="project" value="InterPro"/>
</dbReference>
<evidence type="ECO:0000313" key="3">
    <source>
        <dbReference type="Proteomes" id="UP000323876"/>
    </source>
</evidence>
<dbReference type="InterPro" id="IPR040442">
    <property type="entry name" value="Pyrv_kinase-like_dom_sf"/>
</dbReference>
<dbReference type="Gene3D" id="3.40.50.12780">
    <property type="entry name" value="N-terminal domain of ligase-like"/>
    <property type="match status" value="1"/>
</dbReference>
<name>A0A5N0EB97_9NOCA</name>
<dbReference type="InterPro" id="IPR015813">
    <property type="entry name" value="Pyrv/PenolPyrv_kinase-like_dom"/>
</dbReference>
<dbReference type="InterPro" id="IPR039556">
    <property type="entry name" value="ICL/PEPM"/>
</dbReference>
<dbReference type="SUPFAM" id="SSF56801">
    <property type="entry name" value="Acetyl-CoA synthetase-like"/>
    <property type="match status" value="1"/>
</dbReference>
<dbReference type="PANTHER" id="PTHR42905">
    <property type="entry name" value="PHOSPHOENOLPYRUVATE CARBOXYLASE"/>
    <property type="match status" value="1"/>
</dbReference>
<dbReference type="CDD" id="cd00377">
    <property type="entry name" value="ICL_PEPM"/>
    <property type="match status" value="1"/>
</dbReference>
<dbReference type="PANTHER" id="PTHR42905:SF7">
    <property type="entry name" value="PHOSPHOENOLPYRUVATE PHOSPHOMUTASE"/>
    <property type="match status" value="1"/>
</dbReference>
<gene>
    <name evidence="2" type="ORF">F3087_32925</name>
</gene>
<keyword evidence="3" id="KW-1185">Reference proteome</keyword>
<dbReference type="InterPro" id="IPR042099">
    <property type="entry name" value="ANL_N_sf"/>
</dbReference>
<dbReference type="Proteomes" id="UP000323876">
    <property type="component" value="Unassembled WGS sequence"/>
</dbReference>
<evidence type="ECO:0000313" key="2">
    <source>
        <dbReference type="EMBL" id="KAA8884771.1"/>
    </source>
</evidence>
<comment type="similarity">
    <text evidence="1">Belongs to the isocitrate lyase/PEP mutase superfamily. PEP mutase family.</text>
</comment>
<sequence>MEKERALESLFERAGLDFLMGAHDAVSAQIAQDAGFPGVWVSGLGLSAINGLRDSNELSWTQVMERIEMLSDRIAVPALVDMDTGYGDFNNVRLAVRRLRRIGVGGACIEDKLFPKANSFLASGQVLAEPGEFCGRLKAAKDTAADVFLVARCEALVAGQSRAEAIDRCGLYAESGADAVLIHSKKTVPDEILAFMAEWDGRVPVAVVPTKYSDVQATVLEEAGVSVAIWANQSLRAAIIAMQQLCGELAERKTMLGLEAGIADLSRVFELANNAELDSAKARYGRYVPPARELAARNAARSKAAESVEDVIRLHQAWSVAQPPPADPAAGLLAHARATVPYYADVDAQQLSDLPLVDRRAYQNDVAAFTSGASTGSYRLTSSGTTGNPMTVALDGASWYAVNYHFFSQICAVAGVPPEGFRGGELGVLFVSNKPGRDNFVRPLPALNYGLYARIQLDLSARAAHSFAGLPAEILYGKATYLLDLRAALLAQGIASPPWSPRLVLVSGEPLHADDRARLTDYYGAPVVDALASTEGGLIAATRPGADCHQVFSSNVRLEVLTDDGVVRDTGVGELVLTNLIYRDTVFLRYRTGDRAELDTDADGSQRLLRLWGREPRTLRFGTRRLKTQELTERFGSLPGMGDFQIVAKQDGALLRWMPDAGYPEPEALRRNLRAAVDELLPDQEVEFELCARITPPGGKKRRFR</sequence>